<accession>A0A2X2VW12</accession>
<evidence type="ECO:0000313" key="3">
    <source>
        <dbReference type="Proteomes" id="UP000250223"/>
    </source>
</evidence>
<dbReference type="Proteomes" id="UP000250223">
    <property type="component" value="Unassembled WGS sequence"/>
</dbReference>
<dbReference type="RefSeq" id="WP_111921143.1">
    <property type="nucleotide sequence ID" value="NZ_CP173238.1"/>
</dbReference>
<dbReference type="Pfam" id="PF18892">
    <property type="entry name" value="DUF5651"/>
    <property type="match status" value="1"/>
</dbReference>
<feature type="domain" description="DUF5651" evidence="1">
    <location>
        <begin position="106"/>
        <end position="159"/>
    </location>
</feature>
<dbReference type="EMBL" id="UAWC01000001">
    <property type="protein sequence ID" value="SQB33416.1"/>
    <property type="molecule type" value="Genomic_DNA"/>
</dbReference>
<protein>
    <recommendedName>
        <fullName evidence="1">DUF5651 domain-containing protein</fullName>
    </recommendedName>
</protein>
<dbReference type="AlphaFoldDB" id="A0A2X2VW12"/>
<name>A0A2X2VW12_CLOCO</name>
<dbReference type="InterPro" id="IPR043711">
    <property type="entry name" value="DUF5651"/>
</dbReference>
<gene>
    <name evidence="2" type="ORF">NCTC13028_00409</name>
</gene>
<sequence>MGKMKDYLNKNERVQLLFLKKYIDQAEMIVEEWGERDNLTKEESKGLKMAKTWGLKALNSICKRLNKTASKTFYNSIKSAYINIQDRYAVNMYKKKMKSELDECYEENRDYYALVELLMYYNCRDCTKHCRECEIYKEFEEHCIPEPTGHDNGKCRYYYTDN</sequence>
<proteinExistence type="predicted"/>
<organism evidence="2 3">
    <name type="scientific">Clostridium cochlearium</name>
    <dbReference type="NCBI Taxonomy" id="1494"/>
    <lineage>
        <taxon>Bacteria</taxon>
        <taxon>Bacillati</taxon>
        <taxon>Bacillota</taxon>
        <taxon>Clostridia</taxon>
        <taxon>Eubacteriales</taxon>
        <taxon>Clostridiaceae</taxon>
        <taxon>Clostridium</taxon>
    </lineage>
</organism>
<evidence type="ECO:0000259" key="1">
    <source>
        <dbReference type="Pfam" id="PF18892"/>
    </source>
</evidence>
<evidence type="ECO:0000313" key="2">
    <source>
        <dbReference type="EMBL" id="SQB33416.1"/>
    </source>
</evidence>
<reference evidence="2 3" key="1">
    <citation type="submission" date="2018-06" db="EMBL/GenBank/DDBJ databases">
        <authorList>
            <consortium name="Pathogen Informatics"/>
            <person name="Doyle S."/>
        </authorList>
    </citation>
    <scope>NUCLEOTIDE SEQUENCE [LARGE SCALE GENOMIC DNA]</scope>
    <source>
        <strain evidence="2 3">NCTC13028</strain>
    </source>
</reference>